<proteinExistence type="predicted"/>
<name>A0A5J4UKT8_9EUKA</name>
<feature type="compositionally biased region" description="Basic and acidic residues" evidence="1">
    <location>
        <begin position="116"/>
        <end position="153"/>
    </location>
</feature>
<accession>A0A5J4UKT8</accession>
<comment type="caution">
    <text evidence="2">The sequence shown here is derived from an EMBL/GenBank/DDBJ whole genome shotgun (WGS) entry which is preliminary data.</text>
</comment>
<protein>
    <submittedName>
        <fullName evidence="2">Uncharacterized protein</fullName>
    </submittedName>
</protein>
<evidence type="ECO:0000313" key="2">
    <source>
        <dbReference type="EMBL" id="KAA6370622.1"/>
    </source>
</evidence>
<organism evidence="2 3">
    <name type="scientific">Streblomastix strix</name>
    <dbReference type="NCBI Taxonomy" id="222440"/>
    <lineage>
        <taxon>Eukaryota</taxon>
        <taxon>Metamonada</taxon>
        <taxon>Preaxostyla</taxon>
        <taxon>Oxymonadida</taxon>
        <taxon>Streblomastigidae</taxon>
        <taxon>Streblomastix</taxon>
    </lineage>
</organism>
<feature type="region of interest" description="Disordered" evidence="1">
    <location>
        <begin position="108"/>
        <end position="153"/>
    </location>
</feature>
<feature type="region of interest" description="Disordered" evidence="1">
    <location>
        <begin position="166"/>
        <end position="194"/>
    </location>
</feature>
<evidence type="ECO:0000313" key="3">
    <source>
        <dbReference type="Proteomes" id="UP000324800"/>
    </source>
</evidence>
<dbReference type="EMBL" id="SNRW01015218">
    <property type="protein sequence ID" value="KAA6370622.1"/>
    <property type="molecule type" value="Genomic_DNA"/>
</dbReference>
<sequence>MKKKEVKEESVYGYEEMVVEEAEKVEKEEKEEKEVYSVQKLLIQLFSEEAVRITSLKSPGFNSRNSCILADKLEELSALWNNQKQTTPRMTDDQRRLSIINRHDSANKFENAQNSIDKRQAISRKEDKHGKEDQKQTRDISSLRKAKGNMDKQKTIKHFKSTLQGKAKNQTVVKPKVSRTQKVVSRINSKISGK</sequence>
<dbReference type="AlphaFoldDB" id="A0A5J4UKT8"/>
<dbReference type="Proteomes" id="UP000324800">
    <property type="component" value="Unassembled WGS sequence"/>
</dbReference>
<evidence type="ECO:0000256" key="1">
    <source>
        <dbReference type="SAM" id="MobiDB-lite"/>
    </source>
</evidence>
<gene>
    <name evidence="2" type="ORF">EZS28_033852</name>
</gene>
<reference evidence="2 3" key="1">
    <citation type="submission" date="2019-03" db="EMBL/GenBank/DDBJ databases">
        <title>Single cell metagenomics reveals metabolic interactions within the superorganism composed of flagellate Streblomastix strix and complex community of Bacteroidetes bacteria on its surface.</title>
        <authorList>
            <person name="Treitli S.C."/>
            <person name="Kolisko M."/>
            <person name="Husnik F."/>
            <person name="Keeling P."/>
            <person name="Hampl V."/>
        </authorList>
    </citation>
    <scope>NUCLEOTIDE SEQUENCE [LARGE SCALE GENOMIC DNA]</scope>
    <source>
        <strain evidence="2">ST1C</strain>
    </source>
</reference>